<evidence type="ECO:0000313" key="4">
    <source>
        <dbReference type="EMBL" id="CAB4131065.1"/>
    </source>
</evidence>
<dbReference type="SUPFAM" id="SSF51126">
    <property type="entry name" value="Pectin lyase-like"/>
    <property type="match status" value="1"/>
</dbReference>
<feature type="domain" description="Rhamnogalacturonase A/B/Epimerase-like pectate lyase" evidence="3">
    <location>
        <begin position="16"/>
        <end position="238"/>
    </location>
</feature>
<dbReference type="InterPro" id="IPR012334">
    <property type="entry name" value="Pectin_lyas_fold"/>
</dbReference>
<dbReference type="EMBL" id="LR796246">
    <property type="protein sequence ID" value="CAB4131065.1"/>
    <property type="molecule type" value="Genomic_DNA"/>
</dbReference>
<keyword evidence="2" id="KW-0946">Virion</keyword>
<reference evidence="4" key="1">
    <citation type="submission" date="2020-04" db="EMBL/GenBank/DDBJ databases">
        <authorList>
            <person name="Chiriac C."/>
            <person name="Salcher M."/>
            <person name="Ghai R."/>
            <person name="Kavagutti S V."/>
        </authorList>
    </citation>
    <scope>NUCLEOTIDE SEQUENCE</scope>
</reference>
<dbReference type="InterPro" id="IPR011050">
    <property type="entry name" value="Pectin_lyase_fold/virulence"/>
</dbReference>
<dbReference type="GO" id="GO:0019058">
    <property type="term" value="P:viral life cycle"/>
    <property type="evidence" value="ECO:0007669"/>
    <property type="project" value="UniProtKB-ARBA"/>
</dbReference>
<dbReference type="GO" id="GO:0051701">
    <property type="term" value="P:biological process involved in interaction with host"/>
    <property type="evidence" value="ECO:0007669"/>
    <property type="project" value="UniProtKB-ARBA"/>
</dbReference>
<dbReference type="InterPro" id="IPR024535">
    <property type="entry name" value="RHGA/B-epi-like_pectate_lyase"/>
</dbReference>
<dbReference type="Pfam" id="PF12708">
    <property type="entry name" value="Pect-lyase_RHGA_epim"/>
    <property type="match status" value="1"/>
</dbReference>
<dbReference type="GO" id="GO:0044423">
    <property type="term" value="C:virion component"/>
    <property type="evidence" value="ECO:0007669"/>
    <property type="project" value="UniProtKB-KW"/>
</dbReference>
<organism evidence="4">
    <name type="scientific">uncultured Caudovirales phage</name>
    <dbReference type="NCBI Taxonomy" id="2100421"/>
    <lineage>
        <taxon>Viruses</taxon>
        <taxon>Duplodnaviria</taxon>
        <taxon>Heunggongvirae</taxon>
        <taxon>Uroviricota</taxon>
        <taxon>Caudoviricetes</taxon>
        <taxon>Peduoviridae</taxon>
        <taxon>Maltschvirus</taxon>
        <taxon>Maltschvirus maltsch</taxon>
    </lineage>
</organism>
<gene>
    <name evidence="4" type="ORF">UFOVP133_42</name>
</gene>
<comment type="subcellular location">
    <subcellularLocation>
        <location evidence="1">Virion</location>
    </subcellularLocation>
</comment>
<sequence>MSLTKASYSMINGAPVNVVDYGAVGNGATDDTAAFQAAATAASGADIQVPAGTYKITGDTDVTGNFMCSGDVSIPVVGSTTVATNVRSGLLALSKVSTGKYNTAIGRWAMVNNTTGEQNSAFGVDALYTNISGSNNVALGSHAMVYNSTGSNNVGIGVQALEGDPAGGTGGYNTAVGAQSLSNFTSATLNVAMGANAGLGNTSGSYNIFIGSNSGVTETPANKSITGNNNTYVGYGAGPSVAGGTITNSTAVGKGALVDRNNAAVVGNSSVTYAQIGSVFQADTTGIRFSSATPASATATGIAGTVTWDSSYIYVCVATNTWKRTAITTW</sequence>
<protein>
    <recommendedName>
        <fullName evidence="3">Rhamnogalacturonase A/B/Epimerase-like pectate lyase domain-containing protein</fullName>
    </recommendedName>
</protein>
<accession>A0A6J5LAN1</accession>
<evidence type="ECO:0000259" key="3">
    <source>
        <dbReference type="Pfam" id="PF12708"/>
    </source>
</evidence>
<evidence type="ECO:0000256" key="2">
    <source>
        <dbReference type="ARBA" id="ARBA00022844"/>
    </source>
</evidence>
<proteinExistence type="predicted"/>
<dbReference type="Gene3D" id="2.160.20.10">
    <property type="entry name" value="Single-stranded right-handed beta-helix, Pectin lyase-like"/>
    <property type="match status" value="1"/>
</dbReference>
<evidence type="ECO:0000256" key="1">
    <source>
        <dbReference type="ARBA" id="ARBA00004328"/>
    </source>
</evidence>
<name>A0A6J5LAN1_9CAUD</name>